<dbReference type="PANTHER" id="PTHR37919:SF2">
    <property type="entry name" value="EXPERA DOMAIN-CONTAINING PROTEIN"/>
    <property type="match status" value="1"/>
</dbReference>
<evidence type="ECO:0000313" key="3">
    <source>
        <dbReference type="EMBL" id="NDV38196.1"/>
    </source>
</evidence>
<dbReference type="PANTHER" id="PTHR37919">
    <property type="entry name" value="PROTEIN CBG05606"/>
    <property type="match status" value="1"/>
</dbReference>
<reference evidence="3" key="1">
    <citation type="journal article" date="2020" name="J. Eukaryot. Microbiol.">
        <title>De novo Sequencing, Assembly and Annotation of the Transcriptome for the Free-Living Testate Amoeba Arcella intermedia.</title>
        <authorList>
            <person name="Ribeiro G.M."/>
            <person name="Porfirio-Sousa A.L."/>
            <person name="Maurer-Alcala X.X."/>
            <person name="Katz L.A."/>
            <person name="Lahr D.J.G."/>
        </authorList>
    </citation>
    <scope>NUCLEOTIDE SEQUENCE</scope>
</reference>
<keyword evidence="1" id="KW-0472">Membrane</keyword>
<sequence>MVFWLLISSLVVIWDFSFVLLRPRSLTGDISWIWEPYKLYVTIDKLYGDMEDSFVVGQAYMNIVETCINFSALFMHIRGDPSSVILALVGLSFTFSKTVLYFVLDLVCGFCQTNHNDAYHFYVLYILPNWLWIVFPLLGIRDLGSKLISLLQSKQPKRKAN</sequence>
<feature type="transmembrane region" description="Helical" evidence="1">
    <location>
        <begin position="119"/>
        <end position="140"/>
    </location>
</feature>
<feature type="chain" id="PRO_5025359439" description="EXPERA domain-containing protein" evidence="2">
    <location>
        <begin position="22"/>
        <end position="161"/>
    </location>
</feature>
<keyword evidence="1" id="KW-1133">Transmembrane helix</keyword>
<organism evidence="3">
    <name type="scientific">Arcella intermedia</name>
    <dbReference type="NCBI Taxonomy" id="1963864"/>
    <lineage>
        <taxon>Eukaryota</taxon>
        <taxon>Amoebozoa</taxon>
        <taxon>Tubulinea</taxon>
        <taxon>Elardia</taxon>
        <taxon>Arcellinida</taxon>
        <taxon>Sphaerothecina</taxon>
        <taxon>Arcellidae</taxon>
        <taxon>Arcella</taxon>
    </lineage>
</organism>
<protein>
    <recommendedName>
        <fullName evidence="4">EXPERA domain-containing protein</fullName>
    </recommendedName>
</protein>
<dbReference type="EMBL" id="GIBP01009227">
    <property type="protein sequence ID" value="NDV38196.1"/>
    <property type="molecule type" value="Transcribed_RNA"/>
</dbReference>
<keyword evidence="2" id="KW-0732">Signal</keyword>
<dbReference type="AlphaFoldDB" id="A0A6B2LMA3"/>
<accession>A0A6B2LMA3</accession>
<name>A0A6B2LMA3_9EUKA</name>
<keyword evidence="1" id="KW-0812">Transmembrane</keyword>
<evidence type="ECO:0008006" key="4">
    <source>
        <dbReference type="Google" id="ProtNLM"/>
    </source>
</evidence>
<evidence type="ECO:0000256" key="1">
    <source>
        <dbReference type="SAM" id="Phobius"/>
    </source>
</evidence>
<feature type="transmembrane region" description="Helical" evidence="1">
    <location>
        <begin position="84"/>
        <end position="104"/>
    </location>
</feature>
<feature type="signal peptide" evidence="2">
    <location>
        <begin position="1"/>
        <end position="21"/>
    </location>
</feature>
<feature type="transmembrane region" description="Helical" evidence="1">
    <location>
        <begin position="59"/>
        <end position="77"/>
    </location>
</feature>
<evidence type="ECO:0000256" key="2">
    <source>
        <dbReference type="SAM" id="SignalP"/>
    </source>
</evidence>
<proteinExistence type="predicted"/>